<sequence length="70" mass="8339">MKQPQTFDAWCKELGLEAVKEKTGLSKHVISHLRNSKRLENKYVLTYLKVKEAIPEQWDIKLWFPLLKEL</sequence>
<reference evidence="1" key="1">
    <citation type="submission" date="2021-12" db="EMBL/GenBank/DDBJ databases">
        <title>Description of Gramella crocea sp. nov., a new bacterium isolated from activated sludge.</title>
        <authorList>
            <person name="Zhang X."/>
        </authorList>
    </citation>
    <scope>NUCLEOTIDE SEQUENCE</scope>
    <source>
        <strain evidence="1">YB25</strain>
    </source>
</reference>
<dbReference type="EMBL" id="JAJSON010000014">
    <property type="protein sequence ID" value="MCG9971038.1"/>
    <property type="molecule type" value="Genomic_DNA"/>
</dbReference>
<dbReference type="RefSeq" id="WP_240096938.1">
    <property type="nucleotide sequence ID" value="NZ_JAJSON010000014.1"/>
</dbReference>
<evidence type="ECO:0000313" key="1">
    <source>
        <dbReference type="EMBL" id="MCG9971038.1"/>
    </source>
</evidence>
<accession>A0A9X1UXA4</accession>
<gene>
    <name evidence="1" type="ORF">LU635_05255</name>
</gene>
<name>A0A9X1UXA4_9FLAO</name>
<dbReference type="Proteomes" id="UP001139344">
    <property type="component" value="Unassembled WGS sequence"/>
</dbReference>
<proteinExistence type="predicted"/>
<evidence type="ECO:0000313" key="2">
    <source>
        <dbReference type="Proteomes" id="UP001139344"/>
    </source>
</evidence>
<organism evidence="1 2">
    <name type="scientific">Christiangramia crocea</name>
    <dbReference type="NCBI Taxonomy" id="2904124"/>
    <lineage>
        <taxon>Bacteria</taxon>
        <taxon>Pseudomonadati</taxon>
        <taxon>Bacteroidota</taxon>
        <taxon>Flavobacteriia</taxon>
        <taxon>Flavobacteriales</taxon>
        <taxon>Flavobacteriaceae</taxon>
        <taxon>Christiangramia</taxon>
    </lineage>
</organism>
<dbReference type="AlphaFoldDB" id="A0A9X1UXA4"/>
<keyword evidence="2" id="KW-1185">Reference proteome</keyword>
<comment type="caution">
    <text evidence="1">The sequence shown here is derived from an EMBL/GenBank/DDBJ whole genome shotgun (WGS) entry which is preliminary data.</text>
</comment>
<protein>
    <submittedName>
        <fullName evidence="1">Uncharacterized protein</fullName>
    </submittedName>
</protein>